<dbReference type="EMBL" id="JACWMY010000015">
    <property type="protein sequence ID" value="MBD1366943.1"/>
    <property type="molecule type" value="Genomic_DNA"/>
</dbReference>
<gene>
    <name evidence="1" type="ORF">IDJ77_24240</name>
</gene>
<dbReference type="Pfam" id="PF11294">
    <property type="entry name" value="DUF3095"/>
    <property type="match status" value="1"/>
</dbReference>
<sequence length="383" mass="42540">MPTDNSQFYAQLPVNRMPLGDLLTSDALFADVPADWHIVITDIKSSTQAVMSGSHETVNLIATGSIVSVLNIAFGMGVTVPFFFGGDGATFIVPPVIIDKVMLALAAYKVNTLQNFNLELRTGTVPVQKIYAEGYQLHIAKYSSSQVFYIPVVLGNGINYAEKIIKGDDYMLAPHTGAEEEPDLTGMQCRWDRIAPPENKEEVVSLLVVARDGNRQSVVFKDVMNAMDEIYGLPQKRQPISVAKLQFNSTFSKLSNEMMVKLGEIKWLQLLKTWMFGLYGYIYFHTKNGKHYLQSLVEMADTLVIDGKINTVISGTAKQRLALQKVLDKLEAEGKIIYGLHISRASVMSCYVRDLKDDHIHFVDGSEGGYTQAARMLKGKVSR</sequence>
<dbReference type="Proteomes" id="UP000606600">
    <property type="component" value="Unassembled WGS sequence"/>
</dbReference>
<comment type="caution">
    <text evidence="1">The sequence shown here is derived from an EMBL/GenBank/DDBJ whole genome shotgun (WGS) entry which is preliminary data.</text>
</comment>
<evidence type="ECO:0000313" key="1">
    <source>
        <dbReference type="EMBL" id="MBD1366943.1"/>
    </source>
</evidence>
<dbReference type="InterPro" id="IPR021445">
    <property type="entry name" value="DUF3095"/>
</dbReference>
<accession>A0ABR7WXE0</accession>
<organism evidence="1 2">
    <name type="scientific">Mucilaginibacter pankratovii</name>
    <dbReference type="NCBI Taxonomy" id="2772110"/>
    <lineage>
        <taxon>Bacteria</taxon>
        <taxon>Pseudomonadati</taxon>
        <taxon>Bacteroidota</taxon>
        <taxon>Sphingobacteriia</taxon>
        <taxon>Sphingobacteriales</taxon>
        <taxon>Sphingobacteriaceae</taxon>
        <taxon>Mucilaginibacter</taxon>
    </lineage>
</organism>
<evidence type="ECO:0000313" key="2">
    <source>
        <dbReference type="Proteomes" id="UP000606600"/>
    </source>
</evidence>
<name>A0ABR7WXE0_9SPHI</name>
<reference evidence="1 2" key="1">
    <citation type="submission" date="2020-09" db="EMBL/GenBank/DDBJ databases">
        <title>Novel species of Mucilaginibacter isolated from a glacier on the Tibetan Plateau.</title>
        <authorList>
            <person name="Liu Q."/>
            <person name="Xin Y.-H."/>
        </authorList>
    </citation>
    <scope>NUCLEOTIDE SEQUENCE [LARGE SCALE GENOMIC DNA]</scope>
    <source>
        <strain evidence="1 2">ZT4R22</strain>
    </source>
</reference>
<dbReference type="RefSeq" id="WP_191191575.1">
    <property type="nucleotide sequence ID" value="NZ_JACWMY010000015.1"/>
</dbReference>
<proteinExistence type="predicted"/>
<keyword evidence="2" id="KW-1185">Reference proteome</keyword>
<protein>
    <submittedName>
        <fullName evidence="1">DUF3095 domain-containing protein</fullName>
    </submittedName>
</protein>